<feature type="region of interest" description="Disordered" evidence="2">
    <location>
        <begin position="468"/>
        <end position="503"/>
    </location>
</feature>
<evidence type="ECO:0000256" key="3">
    <source>
        <dbReference type="SAM" id="Phobius"/>
    </source>
</evidence>
<keyword evidence="1" id="KW-0175">Coiled coil</keyword>
<dbReference type="InterPro" id="IPR052173">
    <property type="entry name" value="Beta-lactam_resp_regulator"/>
</dbReference>
<accession>A0ABW1PIV5</accession>
<dbReference type="CDD" id="cd07341">
    <property type="entry name" value="M56_BlaR1_MecR1_like"/>
    <property type="match status" value="1"/>
</dbReference>
<dbReference type="Proteomes" id="UP001596287">
    <property type="component" value="Unassembled WGS sequence"/>
</dbReference>
<comment type="caution">
    <text evidence="5">The sequence shown here is derived from an EMBL/GenBank/DDBJ whole genome shotgun (WGS) entry which is preliminary data.</text>
</comment>
<feature type="domain" description="Peptidase M56" evidence="4">
    <location>
        <begin position="25"/>
        <end position="302"/>
    </location>
</feature>
<keyword evidence="6" id="KW-1185">Reference proteome</keyword>
<reference evidence="6" key="1">
    <citation type="journal article" date="2019" name="Int. J. Syst. Evol. Microbiol.">
        <title>The Global Catalogue of Microorganisms (GCM) 10K type strain sequencing project: providing services to taxonomists for standard genome sequencing and annotation.</title>
        <authorList>
            <consortium name="The Broad Institute Genomics Platform"/>
            <consortium name="The Broad Institute Genome Sequencing Center for Infectious Disease"/>
            <person name="Wu L."/>
            <person name="Ma J."/>
        </authorList>
    </citation>
    <scope>NUCLEOTIDE SEQUENCE [LARGE SCALE GENOMIC DNA]</scope>
    <source>
        <strain evidence="6">CCUG 49679</strain>
    </source>
</reference>
<evidence type="ECO:0000313" key="5">
    <source>
        <dbReference type="EMBL" id="MFC6095239.1"/>
    </source>
</evidence>
<protein>
    <submittedName>
        <fullName evidence="5">M56 family metallopeptidase</fullName>
    </submittedName>
</protein>
<keyword evidence="3" id="KW-0812">Transmembrane</keyword>
<gene>
    <name evidence="5" type="ORF">ACFPVY_01150</name>
</gene>
<feature type="coiled-coil region" evidence="1">
    <location>
        <begin position="541"/>
        <end position="571"/>
    </location>
</feature>
<dbReference type="PANTHER" id="PTHR34978">
    <property type="entry name" value="POSSIBLE SENSOR-TRANSDUCER PROTEIN BLAR"/>
    <property type="match status" value="1"/>
</dbReference>
<organism evidence="5 6">
    <name type="scientific">Flavobacterium qiangtangense</name>
    <dbReference type="NCBI Taxonomy" id="1442595"/>
    <lineage>
        <taxon>Bacteria</taxon>
        <taxon>Pseudomonadati</taxon>
        <taxon>Bacteroidota</taxon>
        <taxon>Flavobacteriia</taxon>
        <taxon>Flavobacteriales</taxon>
        <taxon>Flavobacteriaceae</taxon>
        <taxon>Flavobacterium</taxon>
    </lineage>
</organism>
<evidence type="ECO:0000313" key="6">
    <source>
        <dbReference type="Proteomes" id="UP001596287"/>
    </source>
</evidence>
<feature type="transmembrane region" description="Helical" evidence="3">
    <location>
        <begin position="117"/>
        <end position="135"/>
    </location>
</feature>
<evidence type="ECO:0000256" key="2">
    <source>
        <dbReference type="SAM" id="MobiDB-lite"/>
    </source>
</evidence>
<proteinExistence type="predicted"/>
<dbReference type="Pfam" id="PF05569">
    <property type="entry name" value="Peptidase_M56"/>
    <property type="match status" value="1"/>
</dbReference>
<sequence length="668" mass="76277">MLLPNETILKAISWTLLHSLWQGLILAIFAGLVILFTKKAKANLRYSILSVLFLAFMIAVGFTFNYEYQSDAMFISSEELIVMDDFNQDEILLPASEAPDYLQIGIDFLNQNSKTIVFIWFLIFSIKCFGIFRSLSNIYRIRNYRNQEVPEYWAQRVLELSKILKIKKKIVLLESQLVSVPSVTGFFKPIILIPIGLLSNLPQDQIEAILLHELAHIRRKDYFINLIQSFAEIFFFFNPGVLWVSSIIKEERENCCDDIAVGITKNKSKFIHALVSFQEYNMKQNELAVGFGGNKNQLLERAKRIIYDNNKSLNSIEKTFLSICIIIIASFTVACSNTKAATLQNNEEVAYGEEFVVENPPAEGELTAEEQAMMEAEVAEAEAMAEIESNAEVAVADAEVVHMEAEEARREAELAVAEAEKATSEAKLSPEELEQVKEEARQAREELRLAKIEAERAKKEFLQAKIQGERSKTEGERERLMDEERRKTGEFAGTESAKAREESRLARIEAGKDRHEEIKKRTESFMRKRLESSEGEDENDFSKLTSQKQKLEAMKAKIEADQQKLEVQKALIQSQIDLEILSKQNISVSSKLDSKNDTNEKILYNQIISELLKEKIIKNTENLSFKLSNSKLIVNDKEISEAVQKKLKKYLPKGVTATYYNYNLSNEN</sequence>
<feature type="compositionally biased region" description="Basic and acidic residues" evidence="2">
    <location>
        <begin position="468"/>
        <end position="489"/>
    </location>
</feature>
<evidence type="ECO:0000259" key="4">
    <source>
        <dbReference type="Pfam" id="PF05569"/>
    </source>
</evidence>
<keyword evidence="3" id="KW-0472">Membrane</keyword>
<dbReference type="RefSeq" id="WP_379789849.1">
    <property type="nucleotide sequence ID" value="NZ_JBHSQB010000003.1"/>
</dbReference>
<feature type="transmembrane region" description="Helical" evidence="3">
    <location>
        <begin position="20"/>
        <end position="37"/>
    </location>
</feature>
<dbReference type="InterPro" id="IPR008756">
    <property type="entry name" value="Peptidase_M56"/>
</dbReference>
<name>A0ABW1PIV5_9FLAO</name>
<feature type="transmembrane region" description="Helical" evidence="3">
    <location>
        <begin position="44"/>
        <end position="64"/>
    </location>
</feature>
<feature type="transmembrane region" description="Helical" evidence="3">
    <location>
        <begin position="222"/>
        <end position="244"/>
    </location>
</feature>
<evidence type="ECO:0000256" key="1">
    <source>
        <dbReference type="SAM" id="Coils"/>
    </source>
</evidence>
<dbReference type="EMBL" id="JBHSQB010000003">
    <property type="protein sequence ID" value="MFC6095239.1"/>
    <property type="molecule type" value="Genomic_DNA"/>
</dbReference>
<dbReference type="Gene3D" id="3.30.2010.10">
    <property type="entry name" value="Metalloproteases ('zincins'), catalytic domain"/>
    <property type="match status" value="1"/>
</dbReference>
<keyword evidence="3" id="KW-1133">Transmembrane helix</keyword>
<dbReference type="PANTHER" id="PTHR34978:SF3">
    <property type="entry name" value="SLR0241 PROTEIN"/>
    <property type="match status" value="1"/>
</dbReference>